<evidence type="ECO:0000256" key="14">
    <source>
        <dbReference type="SAM" id="SignalP"/>
    </source>
</evidence>
<feature type="chain" id="PRO_5004651364" description="Probable beta-glucosidase btgE" evidence="14">
    <location>
        <begin position="19"/>
        <end position="561"/>
    </location>
</feature>
<dbReference type="GO" id="GO:0042973">
    <property type="term" value="F:glucan endo-1,3-beta-D-glucosidase activity"/>
    <property type="evidence" value="ECO:0007669"/>
    <property type="project" value="TreeGrafter"/>
</dbReference>
<dbReference type="InterPro" id="IPR050732">
    <property type="entry name" value="Beta-glucan_modifiers"/>
</dbReference>
<dbReference type="SUPFAM" id="SSF51445">
    <property type="entry name" value="(Trans)glycosidases"/>
    <property type="match status" value="1"/>
</dbReference>
<comment type="similarity">
    <text evidence="2">Belongs to the glycosyl hydrolase 17 family.</text>
</comment>
<dbReference type="GO" id="GO:0009986">
    <property type="term" value="C:cell surface"/>
    <property type="evidence" value="ECO:0007669"/>
    <property type="project" value="TreeGrafter"/>
</dbReference>
<dbReference type="GO" id="GO:0071555">
    <property type="term" value="P:cell wall organization"/>
    <property type="evidence" value="ECO:0007669"/>
    <property type="project" value="TreeGrafter"/>
</dbReference>
<keyword evidence="6" id="KW-0378">Hydrolase</keyword>
<dbReference type="Proteomes" id="UP000018144">
    <property type="component" value="Unassembled WGS sequence"/>
</dbReference>
<organism evidence="15 16">
    <name type="scientific">Pyronema omphalodes (strain CBS 100304)</name>
    <name type="common">Pyronema confluens</name>
    <dbReference type="NCBI Taxonomy" id="1076935"/>
    <lineage>
        <taxon>Eukaryota</taxon>
        <taxon>Fungi</taxon>
        <taxon>Dikarya</taxon>
        <taxon>Ascomycota</taxon>
        <taxon>Pezizomycotina</taxon>
        <taxon>Pezizomycetes</taxon>
        <taxon>Pezizales</taxon>
        <taxon>Pyronemataceae</taxon>
        <taxon>Pyronema</taxon>
    </lineage>
</organism>
<evidence type="ECO:0000256" key="12">
    <source>
        <dbReference type="ARBA" id="ARBA00042762"/>
    </source>
</evidence>
<evidence type="ECO:0000256" key="9">
    <source>
        <dbReference type="ARBA" id="ARBA00039284"/>
    </source>
</evidence>
<dbReference type="EMBL" id="HF935596">
    <property type="protein sequence ID" value="CCX31389.1"/>
    <property type="molecule type" value="Genomic_DNA"/>
</dbReference>
<dbReference type="STRING" id="1076935.U4LH06"/>
<dbReference type="GO" id="GO:0005576">
    <property type="term" value="C:extracellular region"/>
    <property type="evidence" value="ECO:0007669"/>
    <property type="project" value="TreeGrafter"/>
</dbReference>
<dbReference type="AlphaFoldDB" id="U4LH06"/>
<dbReference type="OrthoDB" id="4082933at2759"/>
<evidence type="ECO:0000256" key="2">
    <source>
        <dbReference type="ARBA" id="ARBA00008773"/>
    </source>
</evidence>
<gene>
    <name evidence="15" type="ORF">PCON_10736</name>
</gene>
<evidence type="ECO:0000256" key="4">
    <source>
        <dbReference type="ARBA" id="ARBA00022525"/>
    </source>
</evidence>
<evidence type="ECO:0000256" key="1">
    <source>
        <dbReference type="ARBA" id="ARBA00004191"/>
    </source>
</evidence>
<feature type="signal peptide" evidence="14">
    <location>
        <begin position="1"/>
        <end position="18"/>
    </location>
</feature>
<evidence type="ECO:0000256" key="8">
    <source>
        <dbReference type="ARBA" id="ARBA00024983"/>
    </source>
</evidence>
<dbReference type="PANTHER" id="PTHR16631">
    <property type="entry name" value="GLUCAN 1,3-BETA-GLUCOSIDASE"/>
    <property type="match status" value="1"/>
</dbReference>
<keyword evidence="4" id="KW-0964">Secreted</keyword>
<protein>
    <recommendedName>
        <fullName evidence="9">Probable beta-glucosidase btgE</fullName>
    </recommendedName>
    <alternativeName>
        <fullName evidence="10">Beta-D-glucoside glucohydrolase btgE</fullName>
    </alternativeName>
    <alternativeName>
        <fullName evidence="12">Cellobiase btgE</fullName>
    </alternativeName>
    <alternativeName>
        <fullName evidence="11">Gentiobiase btgE</fullName>
    </alternativeName>
</protein>
<reference evidence="15 16" key="1">
    <citation type="journal article" date="2013" name="PLoS Genet.">
        <title>The genome and development-dependent transcriptomes of Pyronema confluens: a window into fungal evolution.</title>
        <authorList>
            <person name="Traeger S."/>
            <person name="Altegoer F."/>
            <person name="Freitag M."/>
            <person name="Gabaldon T."/>
            <person name="Kempken F."/>
            <person name="Kumar A."/>
            <person name="Marcet-Houben M."/>
            <person name="Poggeler S."/>
            <person name="Stajich J.E."/>
            <person name="Nowrousian M."/>
        </authorList>
    </citation>
    <scope>NUCLEOTIDE SEQUENCE [LARGE SCALE GENOMIC DNA]</scope>
    <source>
        <strain evidence="16">CBS 100304</strain>
        <tissue evidence="15">Vegetative mycelium</tissue>
    </source>
</reference>
<feature type="region of interest" description="Disordered" evidence="13">
    <location>
        <begin position="248"/>
        <end position="269"/>
    </location>
</feature>
<proteinExistence type="inferred from homology"/>
<evidence type="ECO:0000256" key="10">
    <source>
        <dbReference type="ARBA" id="ARBA00041495"/>
    </source>
</evidence>
<dbReference type="eggNOG" id="ENOG502QS0R">
    <property type="taxonomic scope" value="Eukaryota"/>
</dbReference>
<keyword evidence="5 14" id="KW-0732">Signal</keyword>
<comment type="subcellular location">
    <subcellularLocation>
        <location evidence="1">Secreted</location>
        <location evidence="1">Cell wall</location>
    </subcellularLocation>
</comment>
<evidence type="ECO:0000256" key="13">
    <source>
        <dbReference type="SAM" id="MobiDB-lite"/>
    </source>
</evidence>
<evidence type="ECO:0000256" key="11">
    <source>
        <dbReference type="ARBA" id="ARBA00041516"/>
    </source>
</evidence>
<accession>U4LH06</accession>
<dbReference type="PANTHER" id="PTHR16631:SF24">
    <property type="entry name" value="FAMILY 17 GLUCOSIDASE SCW11-RELATED"/>
    <property type="match status" value="1"/>
</dbReference>
<dbReference type="InterPro" id="IPR017853">
    <property type="entry name" value="GH"/>
</dbReference>
<evidence type="ECO:0000256" key="5">
    <source>
        <dbReference type="ARBA" id="ARBA00022729"/>
    </source>
</evidence>
<name>U4LH06_PYROM</name>
<keyword evidence="3" id="KW-0134">Cell wall</keyword>
<dbReference type="GO" id="GO:0009277">
    <property type="term" value="C:fungal-type cell wall"/>
    <property type="evidence" value="ECO:0007669"/>
    <property type="project" value="TreeGrafter"/>
</dbReference>
<sequence length="561" mass="57865">MRYSLLALAATAICGASAASHNHRRHNHGALMKRAESECGCTTYVTTIITPHTIMPAADETKTVSVMPIYATSEEGTITVTHTSIKTSTHVEYVSATVPVPTAEVTTCATPGVYTIPAKTVTLTATETAVVPTTTALAAGPQTFGGVTTTVAGPTTVTCPYVAAETKEGTITSVITSTVYECPTAGVYTIGAQTTNMAAPATITYGAVKEFAPGTYAHPEITTTITKTNYVVTCPLETVAPTAAPAAPAAPVAPKAPETPVAPAVQPEAPAQAPSAPAVAKPVLPIKVEVPAVSKPSAPAAGKRWAITYSPFADNGDCKTDTEIKSDIADIASKGFENVRIYSTECSSLQNIGSACKDHGVGMIVGIFFKHGGVSTGDSQLQDLMNWKENFGMVKAVIVGNESVFGGIVSAADLAGYIAKVKSSLASVGYAGPVSTAETLNILQAHGDVLCPAMDFVGINIQPYFDGGVDALHAGEFLASQLKLAEGVCGGKPGKVLEAGWPSGGKPNGNAVANVVNQAIAVKSFEDAAPGRVAYFTYRNDYWKHPGSLEIETQFGCASLF</sequence>
<evidence type="ECO:0000256" key="7">
    <source>
        <dbReference type="ARBA" id="ARBA00023295"/>
    </source>
</evidence>
<keyword evidence="7" id="KW-0326">Glycosidase</keyword>
<evidence type="ECO:0000313" key="15">
    <source>
        <dbReference type="EMBL" id="CCX31389.1"/>
    </source>
</evidence>
<evidence type="ECO:0000313" key="16">
    <source>
        <dbReference type="Proteomes" id="UP000018144"/>
    </source>
</evidence>
<keyword evidence="16" id="KW-1185">Reference proteome</keyword>
<comment type="function">
    <text evidence="8">Beta-glucosidases are one of a number of cellulolytic enzymes involved in the degradation of cellulosic biomass. Catalyzes the last step releasing glucose from the inhibitory cellobiose.</text>
</comment>
<dbReference type="OMA" id="VVCPYAT"/>
<evidence type="ECO:0000256" key="6">
    <source>
        <dbReference type="ARBA" id="ARBA00022801"/>
    </source>
</evidence>
<evidence type="ECO:0000256" key="3">
    <source>
        <dbReference type="ARBA" id="ARBA00022512"/>
    </source>
</evidence>